<dbReference type="RefSeq" id="WP_186895378.1">
    <property type="nucleotide sequence ID" value="NZ_WJBE01000024.1"/>
</dbReference>
<evidence type="ECO:0008006" key="8">
    <source>
        <dbReference type="Google" id="ProtNLM"/>
    </source>
</evidence>
<dbReference type="Proteomes" id="UP000622405">
    <property type="component" value="Unassembled WGS sequence"/>
</dbReference>
<keyword evidence="2 5" id="KW-0812">Transmembrane</keyword>
<comment type="caution">
    <text evidence="6">The sequence shown here is derived from an EMBL/GenBank/DDBJ whole genome shotgun (WGS) entry which is preliminary data.</text>
</comment>
<evidence type="ECO:0000256" key="3">
    <source>
        <dbReference type="ARBA" id="ARBA00022989"/>
    </source>
</evidence>
<accession>A0ABR6Z1G1</accession>
<gene>
    <name evidence="6" type="ORF">GH811_17030</name>
</gene>
<dbReference type="InterPro" id="IPR006479">
    <property type="entry name" value="Holin"/>
</dbReference>
<protein>
    <recommendedName>
        <fullName evidence="8">Holin</fullName>
    </recommendedName>
</protein>
<proteinExistence type="predicted"/>
<organism evidence="6 7">
    <name type="scientific">Acetobacterium malicum</name>
    <dbReference type="NCBI Taxonomy" id="52692"/>
    <lineage>
        <taxon>Bacteria</taxon>
        <taxon>Bacillati</taxon>
        <taxon>Bacillota</taxon>
        <taxon>Clostridia</taxon>
        <taxon>Eubacteriales</taxon>
        <taxon>Eubacteriaceae</taxon>
        <taxon>Acetobacterium</taxon>
    </lineage>
</organism>
<evidence type="ECO:0000313" key="7">
    <source>
        <dbReference type="Proteomes" id="UP000622405"/>
    </source>
</evidence>
<evidence type="ECO:0000256" key="4">
    <source>
        <dbReference type="ARBA" id="ARBA00023136"/>
    </source>
</evidence>
<evidence type="ECO:0000256" key="1">
    <source>
        <dbReference type="ARBA" id="ARBA00004370"/>
    </source>
</evidence>
<sequence>MKEKITKIADALSGVSVSTWVVLVTIFLTVANAILSANGHNPIEVSNEQLFQYVSWALVFASVGYGIWKNMSITKSAQTSDEVLKLLKQGLVTVAEVQQYIQQVKEKQNTSADQSIKTIANTKEDE</sequence>
<feature type="transmembrane region" description="Helical" evidence="5">
    <location>
        <begin position="12"/>
        <end position="35"/>
    </location>
</feature>
<reference evidence="6 7" key="1">
    <citation type="journal article" date="2020" name="mSystems">
        <title>Defining Genomic and Predicted Metabolic Features of the Acetobacterium Genus.</title>
        <authorList>
            <person name="Ross D.E."/>
            <person name="Marshall C.W."/>
            <person name="Gulliver D."/>
            <person name="May H.D."/>
            <person name="Norman R.S."/>
        </authorList>
    </citation>
    <scope>NUCLEOTIDE SEQUENCE [LARGE SCALE GENOMIC DNA]</scope>
    <source>
        <strain evidence="6 7">DSM 4132</strain>
    </source>
</reference>
<evidence type="ECO:0000256" key="5">
    <source>
        <dbReference type="SAM" id="Phobius"/>
    </source>
</evidence>
<feature type="transmembrane region" description="Helical" evidence="5">
    <location>
        <begin position="50"/>
        <end position="68"/>
    </location>
</feature>
<comment type="subcellular location">
    <subcellularLocation>
        <location evidence="1">Membrane</location>
    </subcellularLocation>
</comment>
<dbReference type="Pfam" id="PF04688">
    <property type="entry name" value="Holin_SPP1"/>
    <property type="match status" value="1"/>
</dbReference>
<keyword evidence="3 5" id="KW-1133">Transmembrane helix</keyword>
<keyword evidence="4 5" id="KW-0472">Membrane</keyword>
<keyword evidence="7" id="KW-1185">Reference proteome</keyword>
<dbReference type="EMBL" id="WJBE01000024">
    <property type="protein sequence ID" value="MBC3901317.1"/>
    <property type="molecule type" value="Genomic_DNA"/>
</dbReference>
<evidence type="ECO:0000313" key="6">
    <source>
        <dbReference type="EMBL" id="MBC3901317.1"/>
    </source>
</evidence>
<evidence type="ECO:0000256" key="2">
    <source>
        <dbReference type="ARBA" id="ARBA00022692"/>
    </source>
</evidence>
<name>A0ABR6Z1G1_9FIRM</name>